<organism evidence="1 2">
    <name type="scientific">Araneus ventricosus</name>
    <name type="common">Orbweaver spider</name>
    <name type="synonym">Epeira ventricosa</name>
    <dbReference type="NCBI Taxonomy" id="182803"/>
    <lineage>
        <taxon>Eukaryota</taxon>
        <taxon>Metazoa</taxon>
        <taxon>Ecdysozoa</taxon>
        <taxon>Arthropoda</taxon>
        <taxon>Chelicerata</taxon>
        <taxon>Arachnida</taxon>
        <taxon>Araneae</taxon>
        <taxon>Araneomorphae</taxon>
        <taxon>Entelegynae</taxon>
        <taxon>Araneoidea</taxon>
        <taxon>Araneidae</taxon>
        <taxon>Araneus</taxon>
    </lineage>
</organism>
<keyword evidence="2" id="KW-1185">Reference proteome</keyword>
<evidence type="ECO:0000313" key="2">
    <source>
        <dbReference type="Proteomes" id="UP000499080"/>
    </source>
</evidence>
<name>A0A4Y2WQI4_ARAVE</name>
<sequence>MVVVAPLPIPAGQSSELTIGQHAVLRYRDEARFLCMLNLPSLFVRYAAASPRKNNFNL</sequence>
<dbReference type="EMBL" id="BGPR01063844">
    <property type="protein sequence ID" value="GBO38978.1"/>
    <property type="molecule type" value="Genomic_DNA"/>
</dbReference>
<evidence type="ECO:0000313" key="1">
    <source>
        <dbReference type="EMBL" id="GBO38978.1"/>
    </source>
</evidence>
<feature type="non-terminal residue" evidence="1">
    <location>
        <position position="58"/>
    </location>
</feature>
<proteinExistence type="predicted"/>
<gene>
    <name evidence="1" type="ORF">AVEN_270909_1</name>
</gene>
<dbReference type="AlphaFoldDB" id="A0A4Y2WQI4"/>
<comment type="caution">
    <text evidence="1">The sequence shown here is derived from an EMBL/GenBank/DDBJ whole genome shotgun (WGS) entry which is preliminary data.</text>
</comment>
<reference evidence="1 2" key="1">
    <citation type="journal article" date="2019" name="Sci. Rep.">
        <title>Orb-weaving spider Araneus ventricosus genome elucidates the spidroin gene catalogue.</title>
        <authorList>
            <person name="Kono N."/>
            <person name="Nakamura H."/>
            <person name="Ohtoshi R."/>
            <person name="Moran D.A.P."/>
            <person name="Shinohara A."/>
            <person name="Yoshida Y."/>
            <person name="Fujiwara M."/>
            <person name="Mori M."/>
            <person name="Tomita M."/>
            <person name="Arakawa K."/>
        </authorList>
    </citation>
    <scope>NUCLEOTIDE SEQUENCE [LARGE SCALE GENOMIC DNA]</scope>
</reference>
<protein>
    <submittedName>
        <fullName evidence="1">Uncharacterized protein</fullName>
    </submittedName>
</protein>
<accession>A0A4Y2WQI4</accession>
<dbReference type="Proteomes" id="UP000499080">
    <property type="component" value="Unassembled WGS sequence"/>
</dbReference>